<sequence length="71" mass="7791">MPSQTNITPITSPIPRRRSPLLTHPAFDGQDLKLCLASTLSTKDKSPYTFIMRDLDSDNDYAPPAPPPPSP</sequence>
<dbReference type="InParanoid" id="A0A218YZD6"/>
<keyword evidence="3" id="KW-1185">Reference proteome</keyword>
<feature type="region of interest" description="Disordered" evidence="1">
    <location>
        <begin position="1"/>
        <end position="25"/>
    </location>
</feature>
<evidence type="ECO:0000313" key="2">
    <source>
        <dbReference type="EMBL" id="OWP00376.1"/>
    </source>
</evidence>
<feature type="compositionally biased region" description="Low complexity" evidence="1">
    <location>
        <begin position="1"/>
        <end position="14"/>
    </location>
</feature>
<name>A0A218YZD6_9HELO</name>
<reference evidence="2 3" key="1">
    <citation type="submission" date="2017-04" db="EMBL/GenBank/DDBJ databases">
        <title>Draft genome sequence of Marssonina coronaria NL1: causal agent of apple blotch.</title>
        <authorList>
            <person name="Cheng Q."/>
        </authorList>
    </citation>
    <scope>NUCLEOTIDE SEQUENCE [LARGE SCALE GENOMIC DNA]</scope>
    <source>
        <strain evidence="2 3">NL1</strain>
    </source>
</reference>
<gene>
    <name evidence="2" type="ORF">B2J93_3926</name>
</gene>
<dbReference type="OrthoDB" id="3557763at2759"/>
<organism evidence="2 3">
    <name type="scientific">Diplocarpon coronariae</name>
    <dbReference type="NCBI Taxonomy" id="2795749"/>
    <lineage>
        <taxon>Eukaryota</taxon>
        <taxon>Fungi</taxon>
        <taxon>Dikarya</taxon>
        <taxon>Ascomycota</taxon>
        <taxon>Pezizomycotina</taxon>
        <taxon>Leotiomycetes</taxon>
        <taxon>Helotiales</taxon>
        <taxon>Drepanopezizaceae</taxon>
        <taxon>Diplocarpon</taxon>
    </lineage>
</organism>
<comment type="caution">
    <text evidence="2">The sequence shown here is derived from an EMBL/GenBank/DDBJ whole genome shotgun (WGS) entry which is preliminary data.</text>
</comment>
<dbReference type="EMBL" id="MZNU01000326">
    <property type="protein sequence ID" value="OWP00376.1"/>
    <property type="molecule type" value="Genomic_DNA"/>
</dbReference>
<accession>A0A218YZD6</accession>
<proteinExistence type="predicted"/>
<dbReference type="AlphaFoldDB" id="A0A218YZD6"/>
<evidence type="ECO:0000313" key="3">
    <source>
        <dbReference type="Proteomes" id="UP000242519"/>
    </source>
</evidence>
<protein>
    <submittedName>
        <fullName evidence="2">Uncharacterized protein</fullName>
    </submittedName>
</protein>
<evidence type="ECO:0000256" key="1">
    <source>
        <dbReference type="SAM" id="MobiDB-lite"/>
    </source>
</evidence>
<dbReference type="Proteomes" id="UP000242519">
    <property type="component" value="Unassembled WGS sequence"/>
</dbReference>